<comment type="caution">
    <text evidence="2">The sequence shown here is derived from an EMBL/GenBank/DDBJ whole genome shotgun (WGS) entry which is preliminary data.</text>
</comment>
<evidence type="ECO:0000313" key="2">
    <source>
        <dbReference type="EMBL" id="ODS02811.1"/>
    </source>
</evidence>
<protein>
    <submittedName>
        <fullName evidence="2">Uncharacterized protein</fullName>
    </submittedName>
</protein>
<proteinExistence type="predicted"/>
<organism evidence="2 3">
    <name type="scientific">Methyloceanibacter marginalis</name>
    <dbReference type="NCBI Taxonomy" id="1774971"/>
    <lineage>
        <taxon>Bacteria</taxon>
        <taxon>Pseudomonadati</taxon>
        <taxon>Pseudomonadota</taxon>
        <taxon>Alphaproteobacteria</taxon>
        <taxon>Hyphomicrobiales</taxon>
        <taxon>Hyphomicrobiaceae</taxon>
        <taxon>Methyloceanibacter</taxon>
    </lineage>
</organism>
<dbReference type="AlphaFoldDB" id="A0A1E3WAL1"/>
<evidence type="ECO:0000256" key="1">
    <source>
        <dbReference type="SAM" id="MobiDB-lite"/>
    </source>
</evidence>
<dbReference type="Proteomes" id="UP000095042">
    <property type="component" value="Unassembled WGS sequence"/>
</dbReference>
<reference evidence="2 3" key="1">
    <citation type="journal article" date="2016" name="Environ. Microbiol.">
        <title>New Methyloceanibacter diversity from North Sea sediments includes methanotroph containing solely the soluble methane monooxygenase.</title>
        <authorList>
            <person name="Vekeman B."/>
            <person name="Kerckhof F.M."/>
            <person name="Cremers G."/>
            <person name="de Vos P."/>
            <person name="Vandamme P."/>
            <person name="Boon N."/>
            <person name="Op den Camp H.J."/>
            <person name="Heylen K."/>
        </authorList>
    </citation>
    <scope>NUCLEOTIDE SEQUENCE [LARGE SCALE GENOMIC DNA]</scope>
    <source>
        <strain evidence="2 3">R-67177</strain>
    </source>
</reference>
<name>A0A1E3WAL1_9HYPH</name>
<keyword evidence="3" id="KW-1185">Reference proteome</keyword>
<feature type="region of interest" description="Disordered" evidence="1">
    <location>
        <begin position="65"/>
        <end position="87"/>
    </location>
</feature>
<sequence>MGQHFADLGMPALAMDLAHQPRQRVRIAHPAARLALVEAAEIDELHVEAADRLDRAEHLALERKGQVPAGLPAHGRIHGEDQPAPPR</sequence>
<accession>A0A1E3WAL1</accession>
<gene>
    <name evidence="2" type="ORF">AUC71_13265</name>
</gene>
<evidence type="ECO:0000313" key="3">
    <source>
        <dbReference type="Proteomes" id="UP000095042"/>
    </source>
</evidence>
<dbReference type="EMBL" id="LPWD01000222">
    <property type="protein sequence ID" value="ODS02811.1"/>
    <property type="molecule type" value="Genomic_DNA"/>
</dbReference>